<feature type="compositionally biased region" description="Polar residues" evidence="1">
    <location>
        <begin position="47"/>
        <end position="63"/>
    </location>
</feature>
<gene>
    <name evidence="2" type="ORF">SODALDRAFT_123129</name>
</gene>
<dbReference type="STRING" id="1314773.A0A3N2Q498"/>
<feature type="region of interest" description="Disordered" evidence="1">
    <location>
        <begin position="47"/>
        <end position="71"/>
    </location>
</feature>
<name>A0A3N2Q498_SODAK</name>
<evidence type="ECO:0000313" key="2">
    <source>
        <dbReference type="EMBL" id="ROT41582.1"/>
    </source>
</evidence>
<accession>A0A3N2Q498</accession>
<reference evidence="2 3" key="1">
    <citation type="journal article" date="2018" name="Mol. Ecol.">
        <title>The obligate alkalophilic soda-lake fungus Sodiomyces alkalinus has shifted to a protein diet.</title>
        <authorList>
            <person name="Grum-Grzhimaylo A.A."/>
            <person name="Falkoski D.L."/>
            <person name="van den Heuvel J."/>
            <person name="Valero-Jimenez C.A."/>
            <person name="Min B."/>
            <person name="Choi I.G."/>
            <person name="Lipzen A."/>
            <person name="Daum C.G."/>
            <person name="Aanen D.K."/>
            <person name="Tsang A."/>
            <person name="Henrissat B."/>
            <person name="Bilanenko E.N."/>
            <person name="de Vries R.P."/>
            <person name="van Kan J.A.L."/>
            <person name="Grigoriev I.V."/>
            <person name="Debets A.J.M."/>
        </authorList>
    </citation>
    <scope>NUCLEOTIDE SEQUENCE [LARGE SCALE GENOMIC DNA]</scope>
    <source>
        <strain evidence="2 3">F11</strain>
    </source>
</reference>
<keyword evidence="3" id="KW-1185">Reference proteome</keyword>
<evidence type="ECO:0000256" key="1">
    <source>
        <dbReference type="SAM" id="MobiDB-lite"/>
    </source>
</evidence>
<proteinExistence type="predicted"/>
<evidence type="ECO:0000313" key="3">
    <source>
        <dbReference type="Proteomes" id="UP000272025"/>
    </source>
</evidence>
<dbReference type="RefSeq" id="XP_028469388.1">
    <property type="nucleotide sequence ID" value="XM_028606641.1"/>
</dbReference>
<dbReference type="AlphaFoldDB" id="A0A3N2Q498"/>
<sequence length="393" mass="43122">MRISPYRLTKQNRRISGHLEFMSPNPEPPAIRHHLAIMNLETASTLATQNPSCREGRSVSSAILSPPPPPPPPSLVDQIANLPNELKHQVIADALCTQRCVLGVFLPEWDLCTNDPCRRALDELYGLQRIETYRKSDGSRVVLSEHQHVWGDFLLPGATTTPIMMEIRRRWPGAFDVGLVDALRRSSSVFVPPLISPHAHQPTLSTRTNRAVQRHTTLVGGDERGRAVREMDGTLGKLPTFPLRVMVPGYLGTRAVDTTDWDGNDGMAWLEASSSLGDNMETMFLDLRGCATGDVSVSSVVQFARELRGVGVSLRRLVVAGLRTGSRAFAGGVGGRGGLSGTGTAEMEMEGMLSPEGELVLVDQRSVWLDWDFWEQEAAEAGLYPLHSPWSTT</sequence>
<dbReference type="GeneID" id="39575119"/>
<organism evidence="2 3">
    <name type="scientific">Sodiomyces alkalinus (strain CBS 110278 / VKM F-3762 / F11)</name>
    <name type="common">Alkaliphilic filamentous fungus</name>
    <dbReference type="NCBI Taxonomy" id="1314773"/>
    <lineage>
        <taxon>Eukaryota</taxon>
        <taxon>Fungi</taxon>
        <taxon>Dikarya</taxon>
        <taxon>Ascomycota</taxon>
        <taxon>Pezizomycotina</taxon>
        <taxon>Sordariomycetes</taxon>
        <taxon>Hypocreomycetidae</taxon>
        <taxon>Glomerellales</taxon>
        <taxon>Plectosphaerellaceae</taxon>
        <taxon>Sodiomyces</taxon>
    </lineage>
</organism>
<protein>
    <submittedName>
        <fullName evidence="2">Uncharacterized protein</fullName>
    </submittedName>
</protein>
<dbReference type="Proteomes" id="UP000272025">
    <property type="component" value="Unassembled WGS sequence"/>
</dbReference>
<dbReference type="EMBL" id="ML119052">
    <property type="protein sequence ID" value="ROT41582.1"/>
    <property type="molecule type" value="Genomic_DNA"/>
</dbReference>